<dbReference type="PROSITE" id="PS51257">
    <property type="entry name" value="PROKAR_LIPOPROTEIN"/>
    <property type="match status" value="1"/>
</dbReference>
<dbReference type="Gene3D" id="3.40.50.2300">
    <property type="match status" value="2"/>
</dbReference>
<comment type="subcellular location">
    <subcellularLocation>
        <location evidence="1">Cell envelope</location>
    </subcellularLocation>
</comment>
<evidence type="ECO:0000313" key="5">
    <source>
        <dbReference type="Proteomes" id="UP001596267"/>
    </source>
</evidence>
<feature type="chain" id="PRO_5047186429" evidence="2">
    <location>
        <begin position="22"/>
        <end position="337"/>
    </location>
</feature>
<proteinExistence type="predicted"/>
<gene>
    <name evidence="4" type="ORF">ACFP7A_04880</name>
</gene>
<evidence type="ECO:0000256" key="2">
    <source>
        <dbReference type="SAM" id="SignalP"/>
    </source>
</evidence>
<comment type="caution">
    <text evidence="4">The sequence shown here is derived from an EMBL/GenBank/DDBJ whole genome shotgun (WGS) entry which is preliminary data.</text>
</comment>
<dbReference type="SUPFAM" id="SSF53822">
    <property type="entry name" value="Periplasmic binding protein-like I"/>
    <property type="match status" value="1"/>
</dbReference>
<dbReference type="Pfam" id="PF13407">
    <property type="entry name" value="Peripla_BP_4"/>
    <property type="match status" value="1"/>
</dbReference>
<evidence type="ECO:0000256" key="1">
    <source>
        <dbReference type="ARBA" id="ARBA00004196"/>
    </source>
</evidence>
<dbReference type="InterPro" id="IPR028082">
    <property type="entry name" value="Peripla_BP_I"/>
</dbReference>
<dbReference type="Proteomes" id="UP001596267">
    <property type="component" value="Unassembled WGS sequence"/>
</dbReference>
<feature type="domain" description="Periplasmic binding protein" evidence="3">
    <location>
        <begin position="38"/>
        <end position="296"/>
    </location>
</feature>
<dbReference type="EMBL" id="JBHSTQ010000003">
    <property type="protein sequence ID" value="MFC6385930.1"/>
    <property type="molecule type" value="Genomic_DNA"/>
</dbReference>
<keyword evidence="5" id="KW-1185">Reference proteome</keyword>
<dbReference type="RefSeq" id="WP_253052818.1">
    <property type="nucleotide sequence ID" value="NZ_JAMXWN010000002.1"/>
</dbReference>
<dbReference type="InterPro" id="IPR025997">
    <property type="entry name" value="SBP_2_dom"/>
</dbReference>
<feature type="signal peptide" evidence="2">
    <location>
        <begin position="1"/>
        <end position="21"/>
    </location>
</feature>
<organism evidence="4 5">
    <name type="scientific">Sporolactobacillus kofuensis</name>
    <dbReference type="NCBI Taxonomy" id="269672"/>
    <lineage>
        <taxon>Bacteria</taxon>
        <taxon>Bacillati</taxon>
        <taxon>Bacillota</taxon>
        <taxon>Bacilli</taxon>
        <taxon>Bacillales</taxon>
        <taxon>Sporolactobacillaceae</taxon>
        <taxon>Sporolactobacillus</taxon>
    </lineage>
</organism>
<dbReference type="PANTHER" id="PTHR30036">
    <property type="entry name" value="D-XYLOSE-BINDING PERIPLASMIC PROTEIN"/>
    <property type="match status" value="1"/>
</dbReference>
<keyword evidence="2" id="KW-0732">Signal</keyword>
<evidence type="ECO:0000259" key="3">
    <source>
        <dbReference type="Pfam" id="PF13407"/>
    </source>
</evidence>
<dbReference type="PANTHER" id="PTHR30036:SF8">
    <property type="entry name" value="ABC-TYPE SUGAR TRANSPORT SYSTEM PERIPLASMIC COMPONENT-LIKE PROTEIN"/>
    <property type="match status" value="1"/>
</dbReference>
<reference evidence="5" key="1">
    <citation type="journal article" date="2019" name="Int. J. Syst. Evol. Microbiol.">
        <title>The Global Catalogue of Microorganisms (GCM) 10K type strain sequencing project: providing services to taxonomists for standard genome sequencing and annotation.</title>
        <authorList>
            <consortium name="The Broad Institute Genomics Platform"/>
            <consortium name="The Broad Institute Genome Sequencing Center for Infectious Disease"/>
            <person name="Wu L."/>
            <person name="Ma J."/>
        </authorList>
    </citation>
    <scope>NUCLEOTIDE SEQUENCE [LARGE SCALE GENOMIC DNA]</scope>
    <source>
        <strain evidence="5">CCUG 42001</strain>
    </source>
</reference>
<dbReference type="CDD" id="cd06302">
    <property type="entry name" value="PBP1_LsrB_Quorum_Sensing-like"/>
    <property type="match status" value="1"/>
</dbReference>
<evidence type="ECO:0000313" key="4">
    <source>
        <dbReference type="EMBL" id="MFC6385930.1"/>
    </source>
</evidence>
<protein>
    <submittedName>
        <fullName evidence="4">Autoinducer 2 ABC transporter substrate-binding protein</fullName>
    </submittedName>
</protein>
<accession>A0ABW1WFP9</accession>
<sequence length="337" mass="35885">MSKVFILIMALCLALSLTACSTGNSNGSSHSSNQKLKIAFIPQLIGIPYFTAMQNGGNEAAKKFGAQFIYSGATQASAQKQVQIMDSLIRQKVDALSISVLDSSSINPEIAKAKAAGIKVYTADSDSATSERSTYVAQATDKALGYTLIDRLAKQLNGKGQVGIISGESTATNLNTWIKYMKERAASKYPNLKIVEVRYTSGGSSEDAMNQAQELMSKYPSMKGLVAVASSAVPGVAQAVQKANKVGKIAVIGYGSPKTVKPFIKSGVMKESILWNAKDLGYLTVWAGIQLAKGNKFKAVNHVPGLSNPVKYDSKTKVLLLGPPLVINKDNVNNYGF</sequence>
<dbReference type="InterPro" id="IPR050555">
    <property type="entry name" value="Bact_Solute-Bind_Prot2"/>
</dbReference>
<name>A0ABW1WFP9_9BACL</name>